<feature type="domain" description="Knr4/Smi1-like" evidence="1">
    <location>
        <begin position="41"/>
        <end position="159"/>
    </location>
</feature>
<protein>
    <recommendedName>
        <fullName evidence="1">Knr4/Smi1-like domain-containing protein</fullName>
    </recommendedName>
</protein>
<name>A0ABQ1Z689_9BACL</name>
<accession>A0ABQ1Z689</accession>
<comment type="caution">
    <text evidence="2">The sequence shown here is derived from an EMBL/GenBank/DDBJ whole genome shotgun (WGS) entry which is preliminary data.</text>
</comment>
<dbReference type="SMART" id="SM00860">
    <property type="entry name" value="SMI1_KNR4"/>
    <property type="match status" value="1"/>
</dbReference>
<evidence type="ECO:0000313" key="2">
    <source>
        <dbReference type="EMBL" id="GGH48435.1"/>
    </source>
</evidence>
<sequence length="175" mass="20480">METDIIQIIRLLRKNASSENPFQSLIPGSESQLLECEWNKGADSEEISKLYEKNDWLFPEDYKIFLREHNGGILFQHAHYGGGTELLSLEKINIISGEYDNIPKHCYPIAWTDHIIGAICIDSVKLKNGEDSYLFFLDAMENMENAVWIPLDFTEWLHRLVLCQGQEFWNWNWKI</sequence>
<dbReference type="InterPro" id="IPR037883">
    <property type="entry name" value="Knr4/Smi1-like_sf"/>
</dbReference>
<evidence type="ECO:0000313" key="3">
    <source>
        <dbReference type="Proteomes" id="UP000652153"/>
    </source>
</evidence>
<dbReference type="RefSeq" id="WP_188591711.1">
    <property type="nucleotide sequence ID" value="NZ_BMFU01000002.1"/>
</dbReference>
<gene>
    <name evidence="2" type="ORF">GCM10008014_12350</name>
</gene>
<dbReference type="Pfam" id="PF09346">
    <property type="entry name" value="SMI1_KNR4"/>
    <property type="match status" value="1"/>
</dbReference>
<dbReference type="EMBL" id="BMFU01000002">
    <property type="protein sequence ID" value="GGH48435.1"/>
    <property type="molecule type" value="Genomic_DNA"/>
</dbReference>
<dbReference type="Proteomes" id="UP000652153">
    <property type="component" value="Unassembled WGS sequence"/>
</dbReference>
<dbReference type="SUPFAM" id="SSF160631">
    <property type="entry name" value="SMI1/KNR4-like"/>
    <property type="match status" value="1"/>
</dbReference>
<keyword evidence="3" id="KW-1185">Reference proteome</keyword>
<dbReference type="Gene3D" id="3.40.1580.10">
    <property type="entry name" value="SMI1/KNR4-like"/>
    <property type="match status" value="1"/>
</dbReference>
<dbReference type="InterPro" id="IPR018958">
    <property type="entry name" value="Knr4/Smi1-like_dom"/>
</dbReference>
<organism evidence="2 3">
    <name type="scientific">Paenibacillus silvae</name>
    <dbReference type="NCBI Taxonomy" id="1325358"/>
    <lineage>
        <taxon>Bacteria</taxon>
        <taxon>Bacillati</taxon>
        <taxon>Bacillota</taxon>
        <taxon>Bacilli</taxon>
        <taxon>Bacillales</taxon>
        <taxon>Paenibacillaceae</taxon>
        <taxon>Paenibacillus</taxon>
    </lineage>
</organism>
<proteinExistence type="predicted"/>
<reference evidence="3" key="1">
    <citation type="journal article" date="2019" name="Int. J. Syst. Evol. Microbiol.">
        <title>The Global Catalogue of Microorganisms (GCM) 10K type strain sequencing project: providing services to taxonomists for standard genome sequencing and annotation.</title>
        <authorList>
            <consortium name="The Broad Institute Genomics Platform"/>
            <consortium name="The Broad Institute Genome Sequencing Center for Infectious Disease"/>
            <person name="Wu L."/>
            <person name="Ma J."/>
        </authorList>
    </citation>
    <scope>NUCLEOTIDE SEQUENCE [LARGE SCALE GENOMIC DNA]</scope>
    <source>
        <strain evidence="3">CGMCC 1.12770</strain>
    </source>
</reference>
<evidence type="ECO:0000259" key="1">
    <source>
        <dbReference type="SMART" id="SM00860"/>
    </source>
</evidence>